<protein>
    <recommendedName>
        <fullName evidence="1">Bifunctional inhibitor/plant lipid transfer protein/seed storage helical domain-containing protein</fullName>
    </recommendedName>
</protein>
<dbReference type="Gene3D" id="1.10.110.10">
    <property type="entry name" value="Plant lipid-transfer and hydrophobic proteins"/>
    <property type="match status" value="1"/>
</dbReference>
<feature type="domain" description="Bifunctional inhibitor/plant lipid transfer protein/seed storage helical" evidence="1">
    <location>
        <begin position="64"/>
        <end position="123"/>
    </location>
</feature>
<dbReference type="SUPFAM" id="SSF47699">
    <property type="entry name" value="Bifunctional inhibitor/lipid-transfer protein/seed storage 2S albumin"/>
    <property type="match status" value="1"/>
</dbReference>
<dbReference type="Pfam" id="PF14368">
    <property type="entry name" value="LTP_2"/>
    <property type="match status" value="1"/>
</dbReference>
<dbReference type="CDD" id="cd00010">
    <property type="entry name" value="AAI_LTSS"/>
    <property type="match status" value="1"/>
</dbReference>
<name>A0A9J5XPA1_SOLCO</name>
<comment type="caution">
    <text evidence="2">The sequence shown here is derived from an EMBL/GenBank/DDBJ whole genome shotgun (WGS) entry which is preliminary data.</text>
</comment>
<proteinExistence type="predicted"/>
<feature type="non-terminal residue" evidence="2">
    <location>
        <position position="172"/>
    </location>
</feature>
<organism evidence="2 3">
    <name type="scientific">Solanum commersonii</name>
    <name type="common">Commerson's wild potato</name>
    <name type="synonym">Commerson's nightshade</name>
    <dbReference type="NCBI Taxonomy" id="4109"/>
    <lineage>
        <taxon>Eukaryota</taxon>
        <taxon>Viridiplantae</taxon>
        <taxon>Streptophyta</taxon>
        <taxon>Embryophyta</taxon>
        <taxon>Tracheophyta</taxon>
        <taxon>Spermatophyta</taxon>
        <taxon>Magnoliopsida</taxon>
        <taxon>eudicotyledons</taxon>
        <taxon>Gunneridae</taxon>
        <taxon>Pentapetalae</taxon>
        <taxon>asterids</taxon>
        <taxon>lamiids</taxon>
        <taxon>Solanales</taxon>
        <taxon>Solanaceae</taxon>
        <taxon>Solanoideae</taxon>
        <taxon>Solaneae</taxon>
        <taxon>Solanum</taxon>
    </lineage>
</organism>
<gene>
    <name evidence="2" type="ORF">H5410_039434</name>
</gene>
<accession>A0A9J5XPA1</accession>
<reference evidence="2 3" key="1">
    <citation type="submission" date="2020-09" db="EMBL/GenBank/DDBJ databases">
        <title>De no assembly of potato wild relative species, Solanum commersonii.</title>
        <authorList>
            <person name="Cho K."/>
        </authorList>
    </citation>
    <scope>NUCLEOTIDE SEQUENCE [LARGE SCALE GENOMIC DNA]</scope>
    <source>
        <strain evidence="2">LZ3.2</strain>
        <tissue evidence="2">Leaf</tissue>
    </source>
</reference>
<evidence type="ECO:0000259" key="1">
    <source>
        <dbReference type="Pfam" id="PF14368"/>
    </source>
</evidence>
<keyword evidence="3" id="KW-1185">Reference proteome</keyword>
<dbReference type="OrthoDB" id="690947at2759"/>
<dbReference type="InterPro" id="IPR036312">
    <property type="entry name" value="Bifun_inhib/LTP/seed_sf"/>
</dbReference>
<sequence>TQTNHSYISIPINISNTTTIRKQQIKLLVKKKKKSKDVFFKNVCFNFDALTAAIIASEAQTTPPSCASKLVPCAPYLNASSPPADCLCKLYENPTLLPSLGINITQALALPKACNISGDLSACTTGGAPGPSSEGLPPPVMPGGNNGSNGVNKFTWSGMSFFLVICASLMLA</sequence>
<evidence type="ECO:0000313" key="3">
    <source>
        <dbReference type="Proteomes" id="UP000824120"/>
    </source>
</evidence>
<dbReference type="InterPro" id="IPR016140">
    <property type="entry name" value="Bifunc_inhib/LTP/seed_store"/>
</dbReference>
<evidence type="ECO:0000313" key="2">
    <source>
        <dbReference type="EMBL" id="KAG5588920.1"/>
    </source>
</evidence>
<dbReference type="Proteomes" id="UP000824120">
    <property type="component" value="Chromosome 8"/>
</dbReference>
<dbReference type="AlphaFoldDB" id="A0A9J5XPA1"/>
<dbReference type="EMBL" id="JACXVP010000008">
    <property type="protein sequence ID" value="KAG5588920.1"/>
    <property type="molecule type" value="Genomic_DNA"/>
</dbReference>